<feature type="domain" description="KIB1-4 beta-propeller" evidence="1">
    <location>
        <begin position="240"/>
        <end position="292"/>
    </location>
</feature>
<protein>
    <recommendedName>
        <fullName evidence="1">KIB1-4 beta-propeller domain-containing protein</fullName>
    </recommendedName>
</protein>
<organism evidence="2 3">
    <name type="scientific">Vitis vinifera</name>
    <name type="common">Grape</name>
    <dbReference type="NCBI Taxonomy" id="29760"/>
    <lineage>
        <taxon>Eukaryota</taxon>
        <taxon>Viridiplantae</taxon>
        <taxon>Streptophyta</taxon>
        <taxon>Embryophyta</taxon>
        <taxon>Tracheophyta</taxon>
        <taxon>Spermatophyta</taxon>
        <taxon>Magnoliopsida</taxon>
        <taxon>eudicotyledons</taxon>
        <taxon>Gunneridae</taxon>
        <taxon>Pentapetalae</taxon>
        <taxon>rosids</taxon>
        <taxon>Vitales</taxon>
        <taxon>Vitaceae</taxon>
        <taxon>Viteae</taxon>
        <taxon>Vitis</taxon>
    </lineage>
</organism>
<sequence>MEADCDWAWLPKNLLHSILDQLQPMEDVIRFSAVCTERHSVVKKMYKWRFPVPDNMKCCRCCGSSLGWLIMIDDTMEVILFNPFSGNTITFPPIRNLVFEKLCELEYEDIRRLSMQEEYGEEELEMAFDLEDDDEIQGEEKAHEEEGRQNTSYPSLNLVMKIGLTLTMKLVALIISFKTSPRVKGFRYFEDILYWKNLFYAVEDRGKLLTCDINTTLRVKLVDVPKGGFGISLSNNGGNVGWVKKEDLGDVSLFLGDNHSISVRCQSNSIYFLDREDEADRSDPGYPLGVYNLKHKSFA</sequence>
<proteinExistence type="predicted"/>
<dbReference type="PANTHER" id="PTHR44259:SF107">
    <property type="entry name" value="F-BOX PROTEIN SKIP23-LIKE"/>
    <property type="match status" value="1"/>
</dbReference>
<evidence type="ECO:0000259" key="1">
    <source>
        <dbReference type="Pfam" id="PF03478"/>
    </source>
</evidence>
<dbReference type="Proteomes" id="UP000288805">
    <property type="component" value="Unassembled WGS sequence"/>
</dbReference>
<dbReference type="AlphaFoldDB" id="A0A438GWS4"/>
<dbReference type="PANTHER" id="PTHR44259">
    <property type="entry name" value="OS07G0183000 PROTEIN-RELATED"/>
    <property type="match status" value="1"/>
</dbReference>
<dbReference type="EMBL" id="QGNW01000325">
    <property type="protein sequence ID" value="RVW76652.1"/>
    <property type="molecule type" value="Genomic_DNA"/>
</dbReference>
<dbReference type="InterPro" id="IPR005174">
    <property type="entry name" value="KIB1-4_b-propeller"/>
</dbReference>
<dbReference type="InterPro" id="IPR050942">
    <property type="entry name" value="F-box_BR-signaling"/>
</dbReference>
<accession>A0A438GWS4</accession>
<name>A0A438GWS4_VITVI</name>
<evidence type="ECO:0000313" key="2">
    <source>
        <dbReference type="EMBL" id="RVW76652.1"/>
    </source>
</evidence>
<gene>
    <name evidence="2" type="ORF">CK203_049630</name>
</gene>
<comment type="caution">
    <text evidence="2">The sequence shown here is derived from an EMBL/GenBank/DDBJ whole genome shotgun (WGS) entry which is preliminary data.</text>
</comment>
<dbReference type="Pfam" id="PF03478">
    <property type="entry name" value="Beta-prop_KIB1-4"/>
    <property type="match status" value="2"/>
</dbReference>
<reference evidence="2 3" key="1">
    <citation type="journal article" date="2018" name="PLoS Genet.">
        <title>Population sequencing reveals clonal diversity and ancestral inbreeding in the grapevine cultivar Chardonnay.</title>
        <authorList>
            <person name="Roach M.J."/>
            <person name="Johnson D.L."/>
            <person name="Bohlmann J."/>
            <person name="van Vuuren H.J."/>
            <person name="Jones S.J."/>
            <person name="Pretorius I.S."/>
            <person name="Schmidt S.A."/>
            <person name="Borneman A.R."/>
        </authorList>
    </citation>
    <scope>NUCLEOTIDE SEQUENCE [LARGE SCALE GENOMIC DNA]</scope>
    <source>
        <strain evidence="3">cv. Chardonnay</strain>
        <tissue evidence="2">Leaf</tissue>
    </source>
</reference>
<feature type="domain" description="KIB1-4 beta-propeller" evidence="1">
    <location>
        <begin position="43"/>
        <end position="216"/>
    </location>
</feature>
<evidence type="ECO:0000313" key="3">
    <source>
        <dbReference type="Proteomes" id="UP000288805"/>
    </source>
</evidence>